<evidence type="ECO:0000313" key="1">
    <source>
        <dbReference type="EMBL" id="CAB4793297.1"/>
    </source>
</evidence>
<name>A0A6J6XH44_9ZZZZ</name>
<dbReference type="EMBL" id="CAFAAF010000122">
    <property type="protein sequence ID" value="CAB4793297.1"/>
    <property type="molecule type" value="Genomic_DNA"/>
</dbReference>
<accession>A0A6J6XH44</accession>
<gene>
    <name evidence="1" type="ORF">UFOPK2978_00749</name>
</gene>
<dbReference type="AlphaFoldDB" id="A0A6J6XH44"/>
<protein>
    <submittedName>
        <fullName evidence="1">Unannotated protein</fullName>
    </submittedName>
</protein>
<reference evidence="1" key="1">
    <citation type="submission" date="2020-05" db="EMBL/GenBank/DDBJ databases">
        <authorList>
            <person name="Chiriac C."/>
            <person name="Salcher M."/>
            <person name="Ghai R."/>
            <person name="Kavagutti S V."/>
        </authorList>
    </citation>
    <scope>NUCLEOTIDE SEQUENCE</scope>
</reference>
<sequence length="174" mass="20828">MNLLRLSKICNTFNNFFRTHVKGKLFDNEPHLARGDFGNFYRCADSKRTFTCCICFAHAIETDDFTTSREIWRRHMFHQLIESRFWIINQEFCRSDDFAKIMRRHICRHTYCDSRTTVNEKVGKCCWKYEWFSELAVVVWAKVDCIFICLCNHRHRSRCKTCFGVTHGSRTGIE</sequence>
<proteinExistence type="predicted"/>
<organism evidence="1">
    <name type="scientific">freshwater metagenome</name>
    <dbReference type="NCBI Taxonomy" id="449393"/>
    <lineage>
        <taxon>unclassified sequences</taxon>
        <taxon>metagenomes</taxon>
        <taxon>ecological metagenomes</taxon>
    </lineage>
</organism>